<name>A0A8J6UQC0_9GAMM</name>
<evidence type="ECO:0000259" key="1">
    <source>
        <dbReference type="Pfam" id="PF01370"/>
    </source>
</evidence>
<reference evidence="2" key="1">
    <citation type="submission" date="2020-09" db="EMBL/GenBank/DDBJ databases">
        <title>A novel bacterium of genus Neiella, isolated from South China Sea.</title>
        <authorList>
            <person name="Huang H."/>
            <person name="Mo K."/>
            <person name="Hu Y."/>
        </authorList>
    </citation>
    <scope>NUCLEOTIDE SEQUENCE</scope>
    <source>
        <strain evidence="2">HB171785</strain>
    </source>
</reference>
<dbReference type="InterPro" id="IPR050177">
    <property type="entry name" value="Lipid_A_modif_metabolic_enz"/>
</dbReference>
<dbReference type="AlphaFoldDB" id="A0A8J6UQC0"/>
<accession>A0A8J6UQC0</accession>
<protein>
    <submittedName>
        <fullName evidence="2">NAD(P)-dependent oxidoreductase</fullName>
    </submittedName>
</protein>
<evidence type="ECO:0000313" key="3">
    <source>
        <dbReference type="Proteomes" id="UP000638014"/>
    </source>
</evidence>
<organism evidence="2 3">
    <name type="scientific">Neiella litorisoli</name>
    <dbReference type="NCBI Taxonomy" id="2771431"/>
    <lineage>
        <taxon>Bacteria</taxon>
        <taxon>Pseudomonadati</taxon>
        <taxon>Pseudomonadota</taxon>
        <taxon>Gammaproteobacteria</taxon>
        <taxon>Alteromonadales</taxon>
        <taxon>Echinimonadaceae</taxon>
        <taxon>Neiella</taxon>
    </lineage>
</organism>
<dbReference type="EMBL" id="JACXAF010000023">
    <property type="protein sequence ID" value="MBD1390842.1"/>
    <property type="molecule type" value="Genomic_DNA"/>
</dbReference>
<dbReference type="InterPro" id="IPR001509">
    <property type="entry name" value="Epimerase_deHydtase"/>
</dbReference>
<keyword evidence="3" id="KW-1185">Reference proteome</keyword>
<feature type="domain" description="NAD-dependent epimerase/dehydratase" evidence="1">
    <location>
        <begin position="3"/>
        <end position="226"/>
    </location>
</feature>
<gene>
    <name evidence="2" type="ORF">IC617_15525</name>
</gene>
<dbReference type="InterPro" id="IPR036291">
    <property type="entry name" value="NAD(P)-bd_dom_sf"/>
</dbReference>
<dbReference type="SUPFAM" id="SSF51735">
    <property type="entry name" value="NAD(P)-binding Rossmann-fold domains"/>
    <property type="match status" value="1"/>
</dbReference>
<dbReference type="RefSeq" id="WP_191145903.1">
    <property type="nucleotide sequence ID" value="NZ_JACXAF010000023.1"/>
</dbReference>
<comment type="caution">
    <text evidence="2">The sequence shown here is derived from an EMBL/GenBank/DDBJ whole genome shotgun (WGS) entry which is preliminary data.</text>
</comment>
<dbReference type="PANTHER" id="PTHR43245">
    <property type="entry name" value="BIFUNCTIONAL POLYMYXIN RESISTANCE PROTEIN ARNA"/>
    <property type="match status" value="1"/>
</dbReference>
<evidence type="ECO:0000313" key="2">
    <source>
        <dbReference type="EMBL" id="MBD1390842.1"/>
    </source>
</evidence>
<dbReference type="Gene3D" id="3.40.50.720">
    <property type="entry name" value="NAD(P)-binding Rossmann-like Domain"/>
    <property type="match status" value="1"/>
</dbReference>
<dbReference type="Pfam" id="PF01370">
    <property type="entry name" value="Epimerase"/>
    <property type="match status" value="1"/>
</dbReference>
<proteinExistence type="predicted"/>
<dbReference type="Proteomes" id="UP000638014">
    <property type="component" value="Unassembled WGS sequence"/>
</dbReference>
<sequence>MKIAITGASGFIGQHVLQTLLQQGHEVVAIVHERPIAVGHPRLSTVNLSLAQLAQSPLAFARLHQPDVLLDLGWQHLDDYDHQSHLAEQPQLHQALVENLVRQGLPRVVGVGTCFEYGDVSGEVGEEHACLPLQNYPLGKLQLLQSLQQLQQQMAFSLCWLRPFYVYGLNTARPTLFNAIKTASERGDEQFILRTPNASHDFIEVSMLADMIARITLVGQDDGVINCCRGRLRTVQQVADAFVEEHHLPIEPVSGANPAPAPANPFFGAVGKLHRILQRSTESFSGEQ</sequence>